<dbReference type="Proteomes" id="UP000051679">
    <property type="component" value="Unassembled WGS sequence"/>
</dbReference>
<dbReference type="PATRIC" id="fig|1291052.5.peg.2331"/>
<dbReference type="EMBL" id="AYYO01000044">
    <property type="protein sequence ID" value="KRM54846.1"/>
    <property type="molecule type" value="Genomic_DNA"/>
</dbReference>
<dbReference type="STRING" id="1291052.FC18_GL002263"/>
<dbReference type="AlphaFoldDB" id="A0A0R1ZIU1"/>
<comment type="caution">
    <text evidence="3">The sequence shown here is derived from an EMBL/GenBank/DDBJ whole genome shotgun (WGS) entry which is preliminary data.</text>
</comment>
<keyword evidence="4" id="KW-1185">Reference proteome</keyword>
<evidence type="ECO:0000313" key="4">
    <source>
        <dbReference type="Proteomes" id="UP000051679"/>
    </source>
</evidence>
<gene>
    <name evidence="3" type="ORF">FC18_GL002263</name>
</gene>
<dbReference type="Pfam" id="PF05913">
    <property type="entry name" value="MupG_C"/>
    <property type="match status" value="1"/>
</dbReference>
<organism evidence="3 4">
    <name type="scientific">Lacticaseibacillus sharpeae JCM 1186 = DSM 20505</name>
    <dbReference type="NCBI Taxonomy" id="1291052"/>
    <lineage>
        <taxon>Bacteria</taxon>
        <taxon>Bacillati</taxon>
        <taxon>Bacillota</taxon>
        <taxon>Bacilli</taxon>
        <taxon>Lactobacillales</taxon>
        <taxon>Lactobacillaceae</taxon>
        <taxon>Lacticaseibacillus</taxon>
    </lineage>
</organism>
<dbReference type="InterPro" id="IPR008589">
    <property type="entry name" value="MupG"/>
</dbReference>
<sequence length="351" mass="38124">MFGFSVYLNQALDNDTLVYIDSMKRAGFGGVFTSLHIPEDDANVLADRLAALQAACAKAELTLTADVSRTGLARMGVDFTDPAALRKLGVSCLRLDYGFTNAEIAQMSRVLPVALNASTLSADDLTALQVAGANRANVEAWHNYYPRPETGLETSWYLAKNQWLHKQGITTMGFVPGDGQLRLPLKAGLPTLEKHRQMQPLAAALDLTQLATDRIYIGDNTVSATTINEFGAYLHDGILTLEVAGSMPEALRQVWHNRPDVARDVVRLEESRAKQVLATAAEPAFARQAGTITVDNTEYGRYAGEIQVTKVNLPADARVNVVGRLTAKSRELLPYIGACQAVTFVPAPEHD</sequence>
<dbReference type="InterPro" id="IPR043797">
    <property type="entry name" value="MupG_N"/>
</dbReference>
<dbReference type="PANTHER" id="PTHR38435:SF2">
    <property type="entry name" value="DUF871 DOMAIN-CONTAINING PROTEIN"/>
    <property type="match status" value="1"/>
</dbReference>
<dbReference type="InterPro" id="IPR043894">
    <property type="entry name" value="MupG_C"/>
</dbReference>
<name>A0A0R1ZIU1_9LACO</name>
<dbReference type="SUPFAM" id="SSF51445">
    <property type="entry name" value="(Trans)glycosidases"/>
    <property type="match status" value="1"/>
</dbReference>
<evidence type="ECO:0000313" key="3">
    <source>
        <dbReference type="EMBL" id="KRM54846.1"/>
    </source>
</evidence>
<dbReference type="RefSeq" id="WP_054677412.1">
    <property type="nucleotide sequence ID" value="NZ_AYYO01000044.1"/>
</dbReference>
<protein>
    <recommendedName>
        <fullName evidence="5">Outer surface protein</fullName>
    </recommendedName>
</protein>
<evidence type="ECO:0000259" key="2">
    <source>
        <dbReference type="Pfam" id="PF19200"/>
    </source>
</evidence>
<evidence type="ECO:0000259" key="1">
    <source>
        <dbReference type="Pfam" id="PF05913"/>
    </source>
</evidence>
<dbReference type="OrthoDB" id="5809921at2"/>
<accession>A0A0R1ZIU1</accession>
<dbReference type="InterPro" id="IPR029000">
    <property type="entry name" value="Cyclophilin-like_dom_sf"/>
</dbReference>
<dbReference type="Pfam" id="PF19200">
    <property type="entry name" value="MupG_N"/>
    <property type="match status" value="1"/>
</dbReference>
<dbReference type="PANTHER" id="PTHR38435">
    <property type="match status" value="1"/>
</dbReference>
<dbReference type="InterPro" id="IPR017853">
    <property type="entry name" value="GH"/>
</dbReference>
<dbReference type="InterPro" id="IPR013785">
    <property type="entry name" value="Aldolase_TIM"/>
</dbReference>
<dbReference type="Gene3D" id="2.40.100.10">
    <property type="entry name" value="Cyclophilin-like"/>
    <property type="match status" value="1"/>
</dbReference>
<feature type="domain" description="6-phospho-N-acetylmuramidase C-terminal" evidence="1">
    <location>
        <begin position="251"/>
        <end position="344"/>
    </location>
</feature>
<reference evidence="3 4" key="1">
    <citation type="journal article" date="2015" name="Genome Announc.">
        <title>Expanding the biotechnology potential of lactobacilli through comparative genomics of 213 strains and associated genera.</title>
        <authorList>
            <person name="Sun Z."/>
            <person name="Harris H.M."/>
            <person name="McCann A."/>
            <person name="Guo C."/>
            <person name="Argimon S."/>
            <person name="Zhang W."/>
            <person name="Yang X."/>
            <person name="Jeffery I.B."/>
            <person name="Cooney J.C."/>
            <person name="Kagawa T.F."/>
            <person name="Liu W."/>
            <person name="Song Y."/>
            <person name="Salvetti E."/>
            <person name="Wrobel A."/>
            <person name="Rasinkangas P."/>
            <person name="Parkhill J."/>
            <person name="Rea M.C."/>
            <person name="O'Sullivan O."/>
            <person name="Ritari J."/>
            <person name="Douillard F.P."/>
            <person name="Paul Ross R."/>
            <person name="Yang R."/>
            <person name="Briner A.E."/>
            <person name="Felis G.E."/>
            <person name="de Vos W.M."/>
            <person name="Barrangou R."/>
            <person name="Klaenhammer T.R."/>
            <person name="Caufield P.W."/>
            <person name="Cui Y."/>
            <person name="Zhang H."/>
            <person name="O'Toole P.W."/>
        </authorList>
    </citation>
    <scope>NUCLEOTIDE SEQUENCE [LARGE SCALE GENOMIC DNA]</scope>
    <source>
        <strain evidence="3 4">DSM 20505</strain>
    </source>
</reference>
<dbReference type="SUPFAM" id="SSF50891">
    <property type="entry name" value="Cyclophilin-like"/>
    <property type="match status" value="1"/>
</dbReference>
<proteinExistence type="predicted"/>
<evidence type="ECO:0008006" key="5">
    <source>
        <dbReference type="Google" id="ProtNLM"/>
    </source>
</evidence>
<dbReference type="Gene3D" id="3.20.20.70">
    <property type="entry name" value="Aldolase class I"/>
    <property type="match status" value="1"/>
</dbReference>
<feature type="domain" description="6-phospho-N-acetylmuramidase N-terminal" evidence="2">
    <location>
        <begin position="2"/>
        <end position="230"/>
    </location>
</feature>